<comment type="caution">
    <text evidence="2">The sequence shown here is derived from an EMBL/GenBank/DDBJ whole genome shotgun (WGS) entry which is preliminary data.</text>
</comment>
<dbReference type="Gene3D" id="1.25.40.10">
    <property type="entry name" value="Tetratricopeptide repeat domain"/>
    <property type="match status" value="1"/>
</dbReference>
<dbReference type="Proteomes" id="UP000253551">
    <property type="component" value="Unassembled WGS sequence"/>
</dbReference>
<feature type="compositionally biased region" description="Low complexity" evidence="1">
    <location>
        <begin position="95"/>
        <end position="110"/>
    </location>
</feature>
<evidence type="ECO:0000313" key="3">
    <source>
        <dbReference type="Proteomes" id="UP000253551"/>
    </source>
</evidence>
<dbReference type="STRING" id="4846.A0A367KK40"/>
<name>A0A367KK40_RHIST</name>
<dbReference type="EMBL" id="PJQM01001358">
    <property type="protein sequence ID" value="RCI02528.1"/>
    <property type="molecule type" value="Genomic_DNA"/>
</dbReference>
<dbReference type="GO" id="GO:0048312">
    <property type="term" value="P:intracellular distribution of mitochondria"/>
    <property type="evidence" value="ECO:0007669"/>
    <property type="project" value="TreeGrafter"/>
</dbReference>
<evidence type="ECO:0000313" key="2">
    <source>
        <dbReference type="EMBL" id="RCI02528.1"/>
    </source>
</evidence>
<dbReference type="InterPro" id="IPR011990">
    <property type="entry name" value="TPR-like_helical_dom_sf"/>
</dbReference>
<dbReference type="AlphaFoldDB" id="A0A367KK40"/>
<gene>
    <name evidence="2" type="ORF">CU098_012122</name>
</gene>
<dbReference type="GO" id="GO:0005737">
    <property type="term" value="C:cytoplasm"/>
    <property type="evidence" value="ECO:0007669"/>
    <property type="project" value="TreeGrafter"/>
</dbReference>
<feature type="compositionally biased region" description="Basic residues" evidence="1">
    <location>
        <begin position="137"/>
        <end position="146"/>
    </location>
</feature>
<accession>A0A367KK40</accession>
<organism evidence="2 3">
    <name type="scientific">Rhizopus stolonifer</name>
    <name type="common">Rhizopus nigricans</name>
    <dbReference type="NCBI Taxonomy" id="4846"/>
    <lineage>
        <taxon>Eukaryota</taxon>
        <taxon>Fungi</taxon>
        <taxon>Fungi incertae sedis</taxon>
        <taxon>Mucoromycota</taxon>
        <taxon>Mucoromycotina</taxon>
        <taxon>Mucoromycetes</taxon>
        <taxon>Mucorales</taxon>
        <taxon>Mucorineae</taxon>
        <taxon>Rhizopodaceae</taxon>
        <taxon>Rhizopus</taxon>
    </lineage>
</organism>
<dbReference type="PANTHER" id="PTHR12601">
    <property type="entry name" value="EUKARYOTIC TRANSLATION INITIATION FACTOR 3 SUBUNIT EIF-3"/>
    <property type="match status" value="1"/>
</dbReference>
<sequence>MLQSIRDCNTSTRFFERACATQEAILGKDHVITATGYHVLAKAYTLEGDFTKALATEKLAFSVFDKKDPRTKDSDLWLKELTTNAVLMAQRAREQQQQQQQQLQQQQQQQPTIPAEPARGDLPIDQVLQYINGPSSKKGKKNQKKK</sequence>
<keyword evidence="3" id="KW-1185">Reference proteome</keyword>
<feature type="region of interest" description="Disordered" evidence="1">
    <location>
        <begin position="91"/>
        <end position="146"/>
    </location>
</feature>
<proteinExistence type="predicted"/>
<reference evidence="2 3" key="1">
    <citation type="journal article" date="2018" name="G3 (Bethesda)">
        <title>Phylogenetic and Phylogenomic Definition of Rhizopus Species.</title>
        <authorList>
            <person name="Gryganskyi A.P."/>
            <person name="Golan J."/>
            <person name="Dolatabadi S."/>
            <person name="Mondo S."/>
            <person name="Robb S."/>
            <person name="Idnurm A."/>
            <person name="Muszewska A."/>
            <person name="Steczkiewicz K."/>
            <person name="Masonjones S."/>
            <person name="Liao H.L."/>
            <person name="Gajdeczka M.T."/>
            <person name="Anike F."/>
            <person name="Vuek A."/>
            <person name="Anishchenko I.M."/>
            <person name="Voigt K."/>
            <person name="de Hoog G.S."/>
            <person name="Smith M.E."/>
            <person name="Heitman J."/>
            <person name="Vilgalys R."/>
            <person name="Stajich J.E."/>
        </authorList>
    </citation>
    <scope>NUCLEOTIDE SEQUENCE [LARGE SCALE GENOMIC DNA]</scope>
    <source>
        <strain evidence="2 3">LSU 92-RS-03</strain>
    </source>
</reference>
<dbReference type="PANTHER" id="PTHR12601:SF6">
    <property type="entry name" value="CLUSTERED MITOCHONDRIA PROTEIN HOMOLOG"/>
    <property type="match status" value="1"/>
</dbReference>
<dbReference type="GO" id="GO:0003729">
    <property type="term" value="F:mRNA binding"/>
    <property type="evidence" value="ECO:0007669"/>
    <property type="project" value="TreeGrafter"/>
</dbReference>
<dbReference type="InterPro" id="IPR027523">
    <property type="entry name" value="CLU_prot"/>
</dbReference>
<protein>
    <submittedName>
        <fullName evidence="2">Uncharacterized protein</fullName>
    </submittedName>
</protein>
<evidence type="ECO:0000256" key="1">
    <source>
        <dbReference type="SAM" id="MobiDB-lite"/>
    </source>
</evidence>
<dbReference type="OrthoDB" id="1414216at2759"/>